<feature type="transmembrane region" description="Helical" evidence="9">
    <location>
        <begin position="208"/>
        <end position="229"/>
    </location>
</feature>
<evidence type="ECO:0000256" key="5">
    <source>
        <dbReference type="ARBA" id="ARBA00022989"/>
    </source>
</evidence>
<keyword evidence="4 8" id="KW-0653">Protein transport</keyword>
<dbReference type="SUPFAM" id="SSF58038">
    <property type="entry name" value="SNARE fusion complex"/>
    <property type="match status" value="1"/>
</dbReference>
<dbReference type="InParanoid" id="K3WT39"/>
<dbReference type="PANTHER" id="PTHR21230">
    <property type="entry name" value="VESICLE TRANSPORT V-SNARE PROTEIN VTI1-RELATED"/>
    <property type="match status" value="1"/>
</dbReference>
<dbReference type="PANTHER" id="PTHR21230:SF1">
    <property type="entry name" value="GOLGI SNAP RECEPTOR COMPLEX MEMBER 2"/>
    <property type="match status" value="1"/>
</dbReference>
<dbReference type="GO" id="GO:0015031">
    <property type="term" value="P:protein transport"/>
    <property type="evidence" value="ECO:0007669"/>
    <property type="project" value="UniProtKB-KW"/>
</dbReference>
<keyword evidence="11" id="KW-1185">Reference proteome</keyword>
<evidence type="ECO:0000256" key="6">
    <source>
        <dbReference type="ARBA" id="ARBA00023034"/>
    </source>
</evidence>
<protein>
    <recommendedName>
        <fullName evidence="12">t-SNARE coiled-coil homology domain-containing protein</fullName>
    </recommendedName>
</protein>
<evidence type="ECO:0000256" key="3">
    <source>
        <dbReference type="ARBA" id="ARBA00022692"/>
    </source>
</evidence>
<reference evidence="11" key="1">
    <citation type="journal article" date="2010" name="Genome Biol.">
        <title>Genome sequence of the necrotrophic plant pathogen Pythium ultimum reveals original pathogenicity mechanisms and effector repertoire.</title>
        <authorList>
            <person name="Levesque C.A."/>
            <person name="Brouwer H."/>
            <person name="Cano L."/>
            <person name="Hamilton J.P."/>
            <person name="Holt C."/>
            <person name="Huitema E."/>
            <person name="Raffaele S."/>
            <person name="Robideau G.P."/>
            <person name="Thines M."/>
            <person name="Win J."/>
            <person name="Zerillo M.M."/>
            <person name="Beakes G.W."/>
            <person name="Boore J.L."/>
            <person name="Busam D."/>
            <person name="Dumas B."/>
            <person name="Ferriera S."/>
            <person name="Fuerstenberg S.I."/>
            <person name="Gachon C.M."/>
            <person name="Gaulin E."/>
            <person name="Govers F."/>
            <person name="Grenville-Briggs L."/>
            <person name="Horner N."/>
            <person name="Hostetler J."/>
            <person name="Jiang R.H."/>
            <person name="Johnson J."/>
            <person name="Krajaejun T."/>
            <person name="Lin H."/>
            <person name="Meijer H.J."/>
            <person name="Moore B."/>
            <person name="Morris P."/>
            <person name="Phuntmart V."/>
            <person name="Puiu D."/>
            <person name="Shetty J."/>
            <person name="Stajich J.E."/>
            <person name="Tripathy S."/>
            <person name="Wawra S."/>
            <person name="van West P."/>
            <person name="Whitty B.R."/>
            <person name="Coutinho P.M."/>
            <person name="Henrissat B."/>
            <person name="Martin F."/>
            <person name="Thomas P.D."/>
            <person name="Tyler B.M."/>
            <person name="De Vries R.P."/>
            <person name="Kamoun S."/>
            <person name="Yandell M."/>
            <person name="Tisserat N."/>
            <person name="Buell C.R."/>
        </authorList>
    </citation>
    <scope>NUCLEOTIDE SEQUENCE</scope>
    <source>
        <strain evidence="11">DAOM:BR144</strain>
    </source>
</reference>
<dbReference type="HOGENOM" id="CLU_083740_1_1_1"/>
<keyword evidence="3 9" id="KW-0812">Transmembrane</keyword>
<dbReference type="GO" id="GO:0000149">
    <property type="term" value="F:SNARE binding"/>
    <property type="evidence" value="ECO:0007669"/>
    <property type="project" value="TreeGrafter"/>
</dbReference>
<dbReference type="EnsemblProtists" id="PYU1_T008133">
    <property type="protein sequence ID" value="PYU1_T008133"/>
    <property type="gene ID" value="PYU1_G008117"/>
</dbReference>
<dbReference type="GO" id="GO:0031201">
    <property type="term" value="C:SNARE complex"/>
    <property type="evidence" value="ECO:0007669"/>
    <property type="project" value="TreeGrafter"/>
</dbReference>
<dbReference type="EMBL" id="GL376619">
    <property type="status" value="NOT_ANNOTATED_CDS"/>
    <property type="molecule type" value="Genomic_DNA"/>
</dbReference>
<dbReference type="PIRSF" id="PIRSF028865">
    <property type="entry name" value="Membrin-2"/>
    <property type="match status" value="1"/>
</dbReference>
<sequence>MYTPHQQSHYAQQQPQSVSALYPQARKLQFELKMQLSYLDSGRTGGKSNDELQSEARENLSQLQQLLWQLDSLVQVYPNQGERETWVKKLQQLRNETQALGTTLEQHIYRVSRREVEARERENLLNRRNAGFDGSNNTMYAAQESASLQKSSQMVSDLTNLSQSILGELGDQRNRMKNVRTKLLDMANRLGLSSSLLRIIERRDTVDFWIVIAGMIFTLLFLYGCYAYSTRA</sequence>
<dbReference type="GO" id="GO:0031902">
    <property type="term" value="C:late endosome membrane"/>
    <property type="evidence" value="ECO:0007669"/>
    <property type="project" value="TreeGrafter"/>
</dbReference>
<evidence type="ECO:0000313" key="10">
    <source>
        <dbReference type="EnsemblProtists" id="PYU1_T008133"/>
    </source>
</evidence>
<evidence type="ECO:0000256" key="9">
    <source>
        <dbReference type="SAM" id="Phobius"/>
    </source>
</evidence>
<organism evidence="10 11">
    <name type="scientific">Globisporangium ultimum (strain ATCC 200006 / CBS 805.95 / DAOM BR144)</name>
    <name type="common">Pythium ultimum</name>
    <dbReference type="NCBI Taxonomy" id="431595"/>
    <lineage>
        <taxon>Eukaryota</taxon>
        <taxon>Sar</taxon>
        <taxon>Stramenopiles</taxon>
        <taxon>Oomycota</taxon>
        <taxon>Peronosporomycetes</taxon>
        <taxon>Pythiales</taxon>
        <taxon>Pythiaceae</taxon>
        <taxon>Globisporangium</taxon>
    </lineage>
</organism>
<dbReference type="AlphaFoldDB" id="K3WT39"/>
<dbReference type="GO" id="GO:0000139">
    <property type="term" value="C:Golgi membrane"/>
    <property type="evidence" value="ECO:0007669"/>
    <property type="project" value="UniProtKB-SubCell"/>
</dbReference>
<keyword evidence="7 8" id="KW-0472">Membrane</keyword>
<evidence type="ECO:0000256" key="8">
    <source>
        <dbReference type="PIRNR" id="PIRNR028865"/>
    </source>
</evidence>
<dbReference type="VEuPathDB" id="FungiDB:PYU1_G008117"/>
<dbReference type="STRING" id="431595.K3WT39"/>
<evidence type="ECO:0000256" key="4">
    <source>
        <dbReference type="ARBA" id="ARBA00022927"/>
    </source>
</evidence>
<dbReference type="Proteomes" id="UP000019132">
    <property type="component" value="Unassembled WGS sequence"/>
</dbReference>
<keyword evidence="2 8" id="KW-0813">Transport</keyword>
<keyword evidence="6" id="KW-0333">Golgi apparatus</keyword>
<dbReference type="Pfam" id="PF12352">
    <property type="entry name" value="V-SNARE_C"/>
    <property type="match status" value="1"/>
</dbReference>
<reference evidence="11" key="2">
    <citation type="submission" date="2010-04" db="EMBL/GenBank/DDBJ databases">
        <authorList>
            <person name="Buell R."/>
            <person name="Hamilton J."/>
            <person name="Hostetler J."/>
        </authorList>
    </citation>
    <scope>NUCLEOTIDE SEQUENCE [LARGE SCALE GENOMIC DNA]</scope>
    <source>
        <strain evidence="11">DAOM:BR144</strain>
    </source>
</reference>
<name>K3WT39_GLOUD</name>
<dbReference type="InterPro" id="IPR027027">
    <property type="entry name" value="GOSR2/Membrin/Bos1"/>
</dbReference>
<dbReference type="GO" id="GO:0012507">
    <property type="term" value="C:ER to Golgi transport vesicle membrane"/>
    <property type="evidence" value="ECO:0007669"/>
    <property type="project" value="TreeGrafter"/>
</dbReference>
<dbReference type="GO" id="GO:0005484">
    <property type="term" value="F:SNAP receptor activity"/>
    <property type="evidence" value="ECO:0007669"/>
    <property type="project" value="InterPro"/>
</dbReference>
<evidence type="ECO:0008006" key="12">
    <source>
        <dbReference type="Google" id="ProtNLM"/>
    </source>
</evidence>
<accession>K3WT39</accession>
<evidence type="ECO:0000256" key="2">
    <source>
        <dbReference type="ARBA" id="ARBA00022448"/>
    </source>
</evidence>
<dbReference type="GO" id="GO:0005789">
    <property type="term" value="C:endoplasmic reticulum membrane"/>
    <property type="evidence" value="ECO:0007669"/>
    <property type="project" value="TreeGrafter"/>
</dbReference>
<dbReference type="GO" id="GO:0006906">
    <property type="term" value="P:vesicle fusion"/>
    <property type="evidence" value="ECO:0007669"/>
    <property type="project" value="TreeGrafter"/>
</dbReference>
<reference evidence="10" key="3">
    <citation type="submission" date="2015-02" db="UniProtKB">
        <authorList>
            <consortium name="EnsemblProtists"/>
        </authorList>
    </citation>
    <scope>IDENTIFICATION</scope>
    <source>
        <strain evidence="10">DAOM BR144</strain>
    </source>
</reference>
<dbReference type="Gene3D" id="1.20.5.110">
    <property type="match status" value="1"/>
</dbReference>
<keyword evidence="5 9" id="KW-1133">Transmembrane helix</keyword>
<evidence type="ECO:0000313" key="11">
    <source>
        <dbReference type="Proteomes" id="UP000019132"/>
    </source>
</evidence>
<evidence type="ECO:0000256" key="1">
    <source>
        <dbReference type="ARBA" id="ARBA00004409"/>
    </source>
</evidence>
<dbReference type="eggNOG" id="KOG3251">
    <property type="taxonomic scope" value="Eukaryota"/>
</dbReference>
<evidence type="ECO:0000256" key="7">
    <source>
        <dbReference type="ARBA" id="ARBA00023136"/>
    </source>
</evidence>
<dbReference type="OMA" id="LKYDSRH"/>
<comment type="subcellular location">
    <subcellularLocation>
        <location evidence="1">Golgi apparatus membrane</location>
        <topology evidence="1">Single-pass type IV membrane protein</topology>
    </subcellularLocation>
</comment>
<proteinExistence type="predicted"/>